<dbReference type="SMART" id="SM00839">
    <property type="entry name" value="ELFV_dehydrog"/>
    <property type="match status" value="1"/>
</dbReference>
<reference evidence="2" key="1">
    <citation type="submission" date="2020-11" db="EMBL/GenBank/DDBJ databases">
        <authorList>
            <person name="Tran Van P."/>
        </authorList>
    </citation>
    <scope>NUCLEOTIDE SEQUENCE</scope>
</reference>
<evidence type="ECO:0000313" key="2">
    <source>
        <dbReference type="EMBL" id="CAD7238691.1"/>
    </source>
</evidence>
<keyword evidence="1" id="KW-0560">Oxidoreductase</keyword>
<feature type="non-terminal residue" evidence="2">
    <location>
        <position position="123"/>
    </location>
</feature>
<dbReference type="InterPro" id="IPR036291">
    <property type="entry name" value="NAD(P)-bd_dom_sf"/>
</dbReference>
<dbReference type="PANTHER" id="PTHR11606:SF13">
    <property type="entry name" value="GLUTAMATE DEHYDROGENASE 1, MITOCHONDRIAL"/>
    <property type="match status" value="1"/>
</dbReference>
<dbReference type="Pfam" id="PF00208">
    <property type="entry name" value="ELFV_dehydrog"/>
    <property type="match status" value="1"/>
</dbReference>
<gene>
    <name evidence="2" type="ORF">CTOB1V02_LOCUS16506</name>
</gene>
<dbReference type="GO" id="GO:0004352">
    <property type="term" value="F:glutamate dehydrogenase (NAD+) activity"/>
    <property type="evidence" value="ECO:0007669"/>
    <property type="project" value="TreeGrafter"/>
</dbReference>
<accession>A0A7R8WUY9</accession>
<dbReference type="AlphaFoldDB" id="A0A7R8WUY9"/>
<evidence type="ECO:0000256" key="1">
    <source>
        <dbReference type="ARBA" id="ARBA00023002"/>
    </source>
</evidence>
<name>A0A7R8WUY9_9CRUS</name>
<dbReference type="InterPro" id="IPR006096">
    <property type="entry name" value="Glu/Leu/Phe/Val/Trp_DH_C"/>
</dbReference>
<organism evidence="2">
    <name type="scientific">Cyprideis torosa</name>
    <dbReference type="NCBI Taxonomy" id="163714"/>
    <lineage>
        <taxon>Eukaryota</taxon>
        <taxon>Metazoa</taxon>
        <taxon>Ecdysozoa</taxon>
        <taxon>Arthropoda</taxon>
        <taxon>Crustacea</taxon>
        <taxon>Oligostraca</taxon>
        <taxon>Ostracoda</taxon>
        <taxon>Podocopa</taxon>
        <taxon>Podocopida</taxon>
        <taxon>Cytherocopina</taxon>
        <taxon>Cytheroidea</taxon>
        <taxon>Cytherideidae</taxon>
        <taxon>Cyprideis</taxon>
    </lineage>
</organism>
<dbReference type="GO" id="GO:0006538">
    <property type="term" value="P:L-glutamate catabolic process"/>
    <property type="evidence" value="ECO:0007669"/>
    <property type="project" value="TreeGrafter"/>
</dbReference>
<dbReference type="OrthoDB" id="1919587at2759"/>
<proteinExistence type="predicted"/>
<protein>
    <submittedName>
        <fullName evidence="2">Uncharacterized protein</fullName>
    </submittedName>
</protein>
<sequence>MTVAIQGFGNAGAYFGKIAEKAGYKIVAASDSKGGILSEEGPFDVNRIQEMKDEAGSFQGYFCEGETCDAAKMKNEKASIISNDEILELDVDVLVLAALDGAIHEGNAKNIKASILLELANGP</sequence>
<dbReference type="SUPFAM" id="SSF51735">
    <property type="entry name" value="NAD(P)-binding Rossmann-fold domains"/>
    <property type="match status" value="1"/>
</dbReference>
<dbReference type="Gene3D" id="3.40.50.720">
    <property type="entry name" value="NAD(P)-binding Rossmann-like Domain"/>
    <property type="match status" value="1"/>
</dbReference>
<dbReference type="PANTHER" id="PTHR11606">
    <property type="entry name" value="GLUTAMATE DEHYDROGENASE"/>
    <property type="match status" value="1"/>
</dbReference>
<dbReference type="EMBL" id="OB706692">
    <property type="protein sequence ID" value="CAD7238691.1"/>
    <property type="molecule type" value="Genomic_DNA"/>
</dbReference>